<dbReference type="RefSeq" id="WP_075865008.1">
    <property type="nucleotide sequence ID" value="NZ_BDJL01000017.1"/>
</dbReference>
<dbReference type="Proteomes" id="UP000187338">
    <property type="component" value="Unassembled WGS sequence"/>
</dbReference>
<sequence>MSNIPWLSILFYLPWGIIFVLLYLIFFHIERIELVVSKIYGYFRFMSKTFEKAAVSKHIRGTILSFTKELNRELKDIAPYDLKIQWVKEENKETFLKENQIILRMYKYDNQAKNVVVALTEYVEKGIMPKAKKYIHKNVSRATDLAITRKILISRFSDSLDYFDEEFLKPLLNDDELKETFFKIKDLDESGMLTQVVLREFIELGKKLYPSVPDENIKKETQEFINYLYEIATKEPGNYTNLCFNKGYIKVAVVLIANQETYNLYGKKPYPRRIKINLDAGIDTVYVIAPLKYRKLLQEVVNEIKRDDRIKGLKEFNYYYMLNRKKIKSICVALYTNTGLDKAS</sequence>
<dbReference type="AlphaFoldDB" id="A0A1L8D130"/>
<comment type="caution">
    <text evidence="2">The sequence shown here is derived from an EMBL/GenBank/DDBJ whole genome shotgun (WGS) entry which is preliminary data.</text>
</comment>
<protein>
    <submittedName>
        <fullName evidence="2">Uncharacterized protein</fullName>
    </submittedName>
</protein>
<keyword evidence="1" id="KW-0812">Transmembrane</keyword>
<proteinExistence type="predicted"/>
<dbReference type="STRING" id="661089.ciss_07600"/>
<name>A0A1L8D130_9THEO</name>
<organism evidence="2 3">
    <name type="scientific">Carboxydothermus islandicus</name>
    <dbReference type="NCBI Taxonomy" id="661089"/>
    <lineage>
        <taxon>Bacteria</taxon>
        <taxon>Bacillati</taxon>
        <taxon>Bacillota</taxon>
        <taxon>Clostridia</taxon>
        <taxon>Thermoanaerobacterales</taxon>
        <taxon>Thermoanaerobacteraceae</taxon>
        <taxon>Carboxydothermus</taxon>
    </lineage>
</organism>
<gene>
    <name evidence="2" type="ORF">ciss_07600</name>
</gene>
<keyword evidence="1" id="KW-0472">Membrane</keyword>
<keyword evidence="1" id="KW-1133">Transmembrane helix</keyword>
<feature type="transmembrane region" description="Helical" evidence="1">
    <location>
        <begin position="6"/>
        <end position="29"/>
    </location>
</feature>
<evidence type="ECO:0000256" key="1">
    <source>
        <dbReference type="SAM" id="Phobius"/>
    </source>
</evidence>
<evidence type="ECO:0000313" key="3">
    <source>
        <dbReference type="Proteomes" id="UP000187338"/>
    </source>
</evidence>
<evidence type="ECO:0000313" key="2">
    <source>
        <dbReference type="EMBL" id="GAV24827.1"/>
    </source>
</evidence>
<reference evidence="3" key="1">
    <citation type="submission" date="2016-12" db="EMBL/GenBank/DDBJ databases">
        <title>Draft Genome Sequences od Carboxydothermus pertinax and islandicus, Hydrogenogenic Carboxydotrophic Bacteria.</title>
        <authorList>
            <person name="Fukuyama Y."/>
            <person name="Ohmae K."/>
            <person name="Yoneda Y."/>
            <person name="Yoshida T."/>
            <person name="Sako Y."/>
        </authorList>
    </citation>
    <scope>NUCLEOTIDE SEQUENCE [LARGE SCALE GENOMIC DNA]</scope>
    <source>
        <strain evidence="3">SET</strain>
    </source>
</reference>
<keyword evidence="3" id="KW-1185">Reference proteome</keyword>
<accession>A0A1L8D130</accession>
<dbReference type="EMBL" id="BDJL01000017">
    <property type="protein sequence ID" value="GAV24827.1"/>
    <property type="molecule type" value="Genomic_DNA"/>
</dbReference>